<reference evidence="2 3" key="1">
    <citation type="submission" date="2024-07" db="EMBL/GenBank/DDBJ databases">
        <title>Chromosome-level genome assembly of the water stick insect Ranatra chinensis (Heteroptera: Nepidae).</title>
        <authorList>
            <person name="Liu X."/>
        </authorList>
    </citation>
    <scope>NUCLEOTIDE SEQUENCE [LARGE SCALE GENOMIC DNA]</scope>
    <source>
        <strain evidence="2">Cailab_2021Rc</strain>
        <tissue evidence="2">Muscle</tissue>
    </source>
</reference>
<proteinExistence type="predicted"/>
<accession>A0ABD0Y8Q4</accession>
<feature type="region of interest" description="Disordered" evidence="1">
    <location>
        <begin position="1"/>
        <end position="50"/>
    </location>
</feature>
<evidence type="ECO:0000313" key="3">
    <source>
        <dbReference type="Proteomes" id="UP001558652"/>
    </source>
</evidence>
<protein>
    <submittedName>
        <fullName evidence="2">Uncharacterized protein</fullName>
    </submittedName>
</protein>
<dbReference type="Proteomes" id="UP001558652">
    <property type="component" value="Unassembled WGS sequence"/>
</dbReference>
<keyword evidence="3" id="KW-1185">Reference proteome</keyword>
<dbReference type="AlphaFoldDB" id="A0ABD0Y8Q4"/>
<gene>
    <name evidence="2" type="ORF">AAG570_001511</name>
</gene>
<dbReference type="EMBL" id="JBFDAA010000011">
    <property type="protein sequence ID" value="KAL1123738.1"/>
    <property type="molecule type" value="Genomic_DNA"/>
</dbReference>
<comment type="caution">
    <text evidence="2">The sequence shown here is derived from an EMBL/GenBank/DDBJ whole genome shotgun (WGS) entry which is preliminary data.</text>
</comment>
<evidence type="ECO:0000256" key="1">
    <source>
        <dbReference type="SAM" id="MobiDB-lite"/>
    </source>
</evidence>
<name>A0ABD0Y8Q4_9HEMI</name>
<sequence>MATCTRSKFPTSKTYSRKKYVYESDTDEEPQHKKKPGSRINKSVMEEQSEYEKIRLKNIEEREKMLQSLEFGELFNEMNALMPPTVTQKQADDIDSGKSGQVRKKKNIWADIERLTMRLRSMDEKRKPDDGFVEKTEEKPLNIDERILDTQPMELEEEYFDNFLGDVKSQLKNTRKLDPNIDLSSCDLRR</sequence>
<evidence type="ECO:0000313" key="2">
    <source>
        <dbReference type="EMBL" id="KAL1123738.1"/>
    </source>
</evidence>
<organism evidence="2 3">
    <name type="scientific">Ranatra chinensis</name>
    <dbReference type="NCBI Taxonomy" id="642074"/>
    <lineage>
        <taxon>Eukaryota</taxon>
        <taxon>Metazoa</taxon>
        <taxon>Ecdysozoa</taxon>
        <taxon>Arthropoda</taxon>
        <taxon>Hexapoda</taxon>
        <taxon>Insecta</taxon>
        <taxon>Pterygota</taxon>
        <taxon>Neoptera</taxon>
        <taxon>Paraneoptera</taxon>
        <taxon>Hemiptera</taxon>
        <taxon>Heteroptera</taxon>
        <taxon>Panheteroptera</taxon>
        <taxon>Nepomorpha</taxon>
        <taxon>Nepidae</taxon>
        <taxon>Ranatrinae</taxon>
        <taxon>Ranatra</taxon>
    </lineage>
</organism>
<feature type="compositionally biased region" description="Polar residues" evidence="1">
    <location>
        <begin position="1"/>
        <end position="14"/>
    </location>
</feature>